<dbReference type="GO" id="GO:1990060">
    <property type="term" value="C:maltose transport complex"/>
    <property type="evidence" value="ECO:0007669"/>
    <property type="project" value="TreeGrafter"/>
</dbReference>
<evidence type="ECO:0000256" key="1">
    <source>
        <dbReference type="ARBA" id="ARBA00004651"/>
    </source>
</evidence>
<dbReference type="GO" id="GO:0015423">
    <property type="term" value="F:ABC-type maltose transporter activity"/>
    <property type="evidence" value="ECO:0007669"/>
    <property type="project" value="TreeGrafter"/>
</dbReference>
<keyword evidence="3 9" id="KW-0813">Transport</keyword>
<organism evidence="12 13">
    <name type="scientific">Clostridium amylolyticum</name>
    <dbReference type="NCBI Taxonomy" id="1121298"/>
    <lineage>
        <taxon>Bacteria</taxon>
        <taxon>Bacillati</taxon>
        <taxon>Bacillota</taxon>
        <taxon>Clostridia</taxon>
        <taxon>Eubacteriales</taxon>
        <taxon>Clostridiaceae</taxon>
        <taxon>Clostridium</taxon>
    </lineage>
</organism>
<name>A0A1M6B211_9CLOT</name>
<dbReference type="Proteomes" id="UP000184080">
    <property type="component" value="Unassembled WGS sequence"/>
</dbReference>
<dbReference type="PANTHER" id="PTHR47314:SF1">
    <property type="entry name" value="MALTOSE_MALTODEXTRIN TRANSPORT SYSTEM PERMEASE PROTEIN MALF"/>
    <property type="match status" value="1"/>
</dbReference>
<feature type="domain" description="ABC transmembrane type-1" evidence="11">
    <location>
        <begin position="78"/>
        <end position="300"/>
    </location>
</feature>
<dbReference type="PROSITE" id="PS50928">
    <property type="entry name" value="ABC_TM1"/>
    <property type="match status" value="1"/>
</dbReference>
<dbReference type="CDD" id="cd06261">
    <property type="entry name" value="TM_PBP2"/>
    <property type="match status" value="1"/>
</dbReference>
<dbReference type="InterPro" id="IPR035906">
    <property type="entry name" value="MetI-like_sf"/>
</dbReference>
<comment type="similarity">
    <text evidence="2 10">Belongs to the binding-protein-dependent transport system permease family. MalFG subfamily.</text>
</comment>
<evidence type="ECO:0000256" key="3">
    <source>
        <dbReference type="ARBA" id="ARBA00022448"/>
    </source>
</evidence>
<keyword evidence="13" id="KW-1185">Reference proteome</keyword>
<feature type="transmembrane region" description="Helical" evidence="9">
    <location>
        <begin position="20"/>
        <end position="43"/>
    </location>
</feature>
<evidence type="ECO:0000259" key="11">
    <source>
        <dbReference type="PROSITE" id="PS50928"/>
    </source>
</evidence>
<reference evidence="12 13" key="1">
    <citation type="submission" date="2016-11" db="EMBL/GenBank/DDBJ databases">
        <authorList>
            <person name="Jaros S."/>
            <person name="Januszkiewicz K."/>
            <person name="Wedrychowicz H."/>
        </authorList>
    </citation>
    <scope>NUCLEOTIDE SEQUENCE [LARGE SCALE GENOMIC DNA]</scope>
    <source>
        <strain evidence="12 13">DSM 21864</strain>
    </source>
</reference>
<dbReference type="GO" id="GO:0042956">
    <property type="term" value="P:maltodextrin transmembrane transport"/>
    <property type="evidence" value="ECO:0007669"/>
    <property type="project" value="TreeGrafter"/>
</dbReference>
<dbReference type="PANTHER" id="PTHR47314">
    <property type="entry name" value="MALTOSE/MALTODEXTRIN TRANSPORT SYSTEM PERMEASE PROTEIN MALF"/>
    <property type="match status" value="1"/>
</dbReference>
<dbReference type="Gene3D" id="1.10.3720.10">
    <property type="entry name" value="MetI-like"/>
    <property type="match status" value="1"/>
</dbReference>
<feature type="transmembrane region" description="Helical" evidence="9">
    <location>
        <begin position="112"/>
        <end position="133"/>
    </location>
</feature>
<protein>
    <recommendedName>
        <fullName evidence="10">Maltose/maltodextrin transport system permease protein</fullName>
    </recommendedName>
</protein>
<keyword evidence="5 10" id="KW-0762">Sugar transport</keyword>
<dbReference type="SUPFAM" id="SSF160964">
    <property type="entry name" value="MalF N-terminal region-like"/>
    <property type="match status" value="1"/>
</dbReference>
<dbReference type="InterPro" id="IPR000515">
    <property type="entry name" value="MetI-like"/>
</dbReference>
<feature type="transmembrane region" description="Helical" evidence="9">
    <location>
        <begin position="281"/>
        <end position="299"/>
    </location>
</feature>
<keyword evidence="8 9" id="KW-0472">Membrane</keyword>
<comment type="subcellular location">
    <subcellularLocation>
        <location evidence="1 9">Cell membrane</location>
        <topology evidence="1 9">Multi-pass membrane protein</topology>
    </subcellularLocation>
</comment>
<comment type="caution">
    <text evidence="10">Lacks conserved residue(s) required for the propagation of feature annotation.</text>
</comment>
<evidence type="ECO:0000256" key="8">
    <source>
        <dbReference type="ARBA" id="ARBA00023136"/>
    </source>
</evidence>
<evidence type="ECO:0000256" key="2">
    <source>
        <dbReference type="ARBA" id="ARBA00009047"/>
    </source>
</evidence>
<evidence type="ECO:0000256" key="10">
    <source>
        <dbReference type="RuleBase" id="RU367050"/>
    </source>
</evidence>
<dbReference type="Gene3D" id="1.20.58.370">
    <property type="entry name" value="MalF N-terminal region-like"/>
    <property type="match status" value="1"/>
</dbReference>
<evidence type="ECO:0000256" key="4">
    <source>
        <dbReference type="ARBA" id="ARBA00022475"/>
    </source>
</evidence>
<dbReference type="EMBL" id="FQZO01000001">
    <property type="protein sequence ID" value="SHI42745.1"/>
    <property type="molecule type" value="Genomic_DNA"/>
</dbReference>
<dbReference type="InterPro" id="IPR035277">
    <property type="entry name" value="MalF_N"/>
</dbReference>
<dbReference type="OrthoDB" id="9778687at2"/>
<comment type="function">
    <text evidence="10">Part of the ABC transporter complex MalEFGK involved in maltose/maltodextrin import. Probably responsible for the translocation of the substrate across the membrane.</text>
</comment>
<dbReference type="RefSeq" id="WP_073003719.1">
    <property type="nucleotide sequence ID" value="NZ_FQZO01000001.1"/>
</dbReference>
<feature type="transmembrane region" description="Helical" evidence="9">
    <location>
        <begin position="77"/>
        <end position="103"/>
    </location>
</feature>
<accession>A0A1M6B211</accession>
<keyword evidence="7 9" id="KW-1133">Transmembrane helix</keyword>
<feature type="transmembrane region" description="Helical" evidence="9">
    <location>
        <begin position="216"/>
        <end position="235"/>
    </location>
</feature>
<evidence type="ECO:0000256" key="9">
    <source>
        <dbReference type="RuleBase" id="RU363032"/>
    </source>
</evidence>
<keyword evidence="4 10" id="KW-1003">Cell membrane</keyword>
<evidence type="ECO:0000313" key="12">
    <source>
        <dbReference type="EMBL" id="SHI42745.1"/>
    </source>
</evidence>
<dbReference type="AlphaFoldDB" id="A0A1M6B211"/>
<gene>
    <name evidence="12" type="ORF">SAMN05444401_0602</name>
</gene>
<dbReference type="STRING" id="1121298.SAMN05444401_0602"/>
<dbReference type="SUPFAM" id="SSF161098">
    <property type="entry name" value="MetI-like"/>
    <property type="match status" value="1"/>
</dbReference>
<evidence type="ECO:0000256" key="6">
    <source>
        <dbReference type="ARBA" id="ARBA00022692"/>
    </source>
</evidence>
<proteinExistence type="inferred from homology"/>
<keyword evidence="6 9" id="KW-0812">Transmembrane</keyword>
<feature type="transmembrane region" description="Helical" evidence="9">
    <location>
        <begin position="165"/>
        <end position="184"/>
    </location>
</feature>
<dbReference type="Pfam" id="PF00528">
    <property type="entry name" value="BPD_transp_1"/>
    <property type="match status" value="1"/>
</dbReference>
<evidence type="ECO:0000256" key="5">
    <source>
        <dbReference type="ARBA" id="ARBA00022597"/>
    </source>
</evidence>
<sequence>MELVKTKRSLGSKVKPYIYLLPALVTIIIFTILPIIYTVYIAFTNYNLNHLEDYTLVGFENFKEVLAGPFTQVFWPVFGWTFAFALLSTLGTFIVGLIIALILSNSNMKEAFLYKAILIIPWALPATIAVLSWQGLFNTDYGAINTILMNLHVIKEPLEWLTNPWWARTAIIIVNIWLGFPYMMNVSMGAIAAIPDTYYEAAEIDGASKLTQFWKITLPSLALTAYPLLISSFAFNFNNFNSAFLITGGGPARLTTQFAGFTDILASTTYKLTINFNRYELGSALGIIIFLIIGTISYVQMKMSGQFKEVE</sequence>
<evidence type="ECO:0000313" key="13">
    <source>
        <dbReference type="Proteomes" id="UP000184080"/>
    </source>
</evidence>
<evidence type="ECO:0000256" key="7">
    <source>
        <dbReference type="ARBA" id="ARBA00022989"/>
    </source>
</evidence>